<dbReference type="Proteomes" id="UP001589896">
    <property type="component" value="Unassembled WGS sequence"/>
</dbReference>
<sequence length="216" mass="24120">MTPSPRPADRRIDMESLKALAHPLRVQILDVLSTYGAHTASGLADRLGESSGATSYHLRQLERHAFVREVEGRGTARERWWERVPGGINLDHSSLPPTAAARAAHDLVLRQWQRTRETLLEDFLANGDDVLPKRWLEASMVSTANARLTSDQLKALTEELQGVVDRHVDMYQHQKNSPVPGARPVQIQLNGFPVLDAEETPELPSNDTKNLEGRES</sequence>
<dbReference type="InterPro" id="IPR001845">
    <property type="entry name" value="HTH_ArsR_DNA-bd_dom"/>
</dbReference>
<protein>
    <submittedName>
        <fullName evidence="3">Helix-turn-helix domain-containing protein</fullName>
    </submittedName>
</protein>
<dbReference type="RefSeq" id="WP_386668149.1">
    <property type="nucleotide sequence ID" value="NZ_JBHLTG010000002.1"/>
</dbReference>
<comment type="caution">
    <text evidence="3">The sequence shown here is derived from an EMBL/GenBank/DDBJ whole genome shotgun (WGS) entry which is preliminary data.</text>
</comment>
<reference evidence="3 4" key="1">
    <citation type="submission" date="2024-09" db="EMBL/GenBank/DDBJ databases">
        <authorList>
            <person name="Sun Q."/>
            <person name="Mori K."/>
        </authorList>
    </citation>
    <scope>NUCLEOTIDE SEQUENCE [LARGE SCALE GENOMIC DNA]</scope>
    <source>
        <strain evidence="3 4">KCTC 23076</strain>
    </source>
</reference>
<evidence type="ECO:0000256" key="1">
    <source>
        <dbReference type="SAM" id="MobiDB-lite"/>
    </source>
</evidence>
<gene>
    <name evidence="3" type="ORF">ACFFGH_10980</name>
</gene>
<feature type="region of interest" description="Disordered" evidence="1">
    <location>
        <begin position="194"/>
        <end position="216"/>
    </location>
</feature>
<name>A0ABV6RN04_9GAMM</name>
<evidence type="ECO:0000259" key="2">
    <source>
        <dbReference type="SMART" id="SM00418"/>
    </source>
</evidence>
<keyword evidence="4" id="KW-1185">Reference proteome</keyword>
<proteinExistence type="predicted"/>
<dbReference type="EMBL" id="JBHLTG010000002">
    <property type="protein sequence ID" value="MFC0678363.1"/>
    <property type="molecule type" value="Genomic_DNA"/>
</dbReference>
<dbReference type="SMART" id="SM00418">
    <property type="entry name" value="HTH_ARSR"/>
    <property type="match status" value="1"/>
</dbReference>
<dbReference type="SUPFAM" id="SSF46785">
    <property type="entry name" value="Winged helix' DNA-binding domain"/>
    <property type="match status" value="1"/>
</dbReference>
<organism evidence="3 4">
    <name type="scientific">Lysobacter korlensis</name>
    <dbReference type="NCBI Taxonomy" id="553636"/>
    <lineage>
        <taxon>Bacteria</taxon>
        <taxon>Pseudomonadati</taxon>
        <taxon>Pseudomonadota</taxon>
        <taxon>Gammaproteobacteria</taxon>
        <taxon>Lysobacterales</taxon>
        <taxon>Lysobacteraceae</taxon>
        <taxon>Lysobacter</taxon>
    </lineage>
</organism>
<dbReference type="Gene3D" id="1.10.10.10">
    <property type="entry name" value="Winged helix-like DNA-binding domain superfamily/Winged helix DNA-binding domain"/>
    <property type="match status" value="1"/>
</dbReference>
<evidence type="ECO:0000313" key="4">
    <source>
        <dbReference type="Proteomes" id="UP001589896"/>
    </source>
</evidence>
<dbReference type="CDD" id="cd00090">
    <property type="entry name" value="HTH_ARSR"/>
    <property type="match status" value="1"/>
</dbReference>
<dbReference type="InterPro" id="IPR036390">
    <property type="entry name" value="WH_DNA-bd_sf"/>
</dbReference>
<dbReference type="Pfam" id="PF12840">
    <property type="entry name" value="HTH_20"/>
    <property type="match status" value="1"/>
</dbReference>
<evidence type="ECO:0000313" key="3">
    <source>
        <dbReference type="EMBL" id="MFC0678363.1"/>
    </source>
</evidence>
<feature type="domain" description="HTH arsR-type" evidence="2">
    <location>
        <begin position="15"/>
        <end position="109"/>
    </location>
</feature>
<dbReference type="InterPro" id="IPR036388">
    <property type="entry name" value="WH-like_DNA-bd_sf"/>
</dbReference>
<accession>A0ABV6RN04</accession>
<dbReference type="InterPro" id="IPR011991">
    <property type="entry name" value="ArsR-like_HTH"/>
</dbReference>